<gene>
    <name evidence="1" type="ORF">PACLA_8A069666</name>
</gene>
<proteinExistence type="predicted"/>
<evidence type="ECO:0000313" key="1">
    <source>
        <dbReference type="EMBL" id="CAB4021685.1"/>
    </source>
</evidence>
<reference evidence="1" key="1">
    <citation type="submission" date="2020-04" db="EMBL/GenBank/DDBJ databases">
        <authorList>
            <person name="Alioto T."/>
            <person name="Alioto T."/>
            <person name="Gomez Garrido J."/>
        </authorList>
    </citation>
    <scope>NUCLEOTIDE SEQUENCE</scope>
    <source>
        <strain evidence="1">A484AB</strain>
    </source>
</reference>
<evidence type="ECO:0000313" key="2">
    <source>
        <dbReference type="Proteomes" id="UP001152795"/>
    </source>
</evidence>
<dbReference type="Proteomes" id="UP001152795">
    <property type="component" value="Unassembled WGS sequence"/>
</dbReference>
<name>A0A6S7IR01_PARCT</name>
<dbReference type="EMBL" id="CACRXK020011567">
    <property type="protein sequence ID" value="CAB4021685.1"/>
    <property type="molecule type" value="Genomic_DNA"/>
</dbReference>
<protein>
    <submittedName>
        <fullName evidence="1">Uncharacterized protein</fullName>
    </submittedName>
</protein>
<comment type="caution">
    <text evidence="1">The sequence shown here is derived from an EMBL/GenBank/DDBJ whole genome shotgun (WGS) entry which is preliminary data.</text>
</comment>
<keyword evidence="2" id="KW-1185">Reference proteome</keyword>
<sequence length="99" mass="11636">MIEKLNENTNEVNGLETTHGYFKLDEKSQTKLDLRYYEKARVKWLYFTAMKPKNPQHRAWLNAIRGPAFGQPRLHAKLLHPLKHNVVATARKNRTVTPR</sequence>
<accession>A0A6S7IR01</accession>
<organism evidence="1 2">
    <name type="scientific">Paramuricea clavata</name>
    <name type="common">Red gorgonian</name>
    <name type="synonym">Violescent sea-whip</name>
    <dbReference type="NCBI Taxonomy" id="317549"/>
    <lineage>
        <taxon>Eukaryota</taxon>
        <taxon>Metazoa</taxon>
        <taxon>Cnidaria</taxon>
        <taxon>Anthozoa</taxon>
        <taxon>Octocorallia</taxon>
        <taxon>Malacalcyonacea</taxon>
        <taxon>Plexauridae</taxon>
        <taxon>Paramuricea</taxon>
    </lineage>
</organism>
<dbReference type="AlphaFoldDB" id="A0A6S7IR01"/>